<dbReference type="EMBL" id="SRYB01000035">
    <property type="protein sequence ID" value="TGY76835.1"/>
    <property type="molecule type" value="Genomic_DNA"/>
</dbReference>
<sequence length="266" mass="30492">MAEMELSTPIDGLEMPDRLKNRLRMCGCATFRDVMEEDYSKWMNVSAKVVNAIKRFKNQYGDIYSILLNRESNESKESNVNEGATDMMKIVDGDVKDNRRFYVANNILNAYISSGRLFDSDKSYKDCMTDIMRATDAFMEAYNDAGRKDDKCREVENTQDKETASEEESLSEEDSVIQELNRKESLMKAEGVHPIVDKGEIIMLTKFIGKTKPTSKHFKIGDEVMVENMNEDEAGVIKVIAIASNLKRVFFDSNHYEWTTDVLGMW</sequence>
<proteinExistence type="predicted"/>
<protein>
    <submittedName>
        <fullName evidence="1">Uncharacterized protein</fullName>
    </submittedName>
</protein>
<evidence type="ECO:0000313" key="2">
    <source>
        <dbReference type="Proteomes" id="UP000306319"/>
    </source>
</evidence>
<keyword evidence="2" id="KW-1185">Reference proteome</keyword>
<reference evidence="1" key="1">
    <citation type="submission" date="2019-04" db="EMBL/GenBank/DDBJ databases">
        <title>Microbes associate with the intestines of laboratory mice.</title>
        <authorList>
            <person name="Navarre W."/>
            <person name="Wong E."/>
            <person name="Huang K."/>
            <person name="Tropini C."/>
            <person name="Ng K."/>
            <person name="Yu B."/>
        </authorList>
    </citation>
    <scope>NUCLEOTIDE SEQUENCE</scope>
    <source>
        <strain evidence="1">NM04_E33</strain>
    </source>
</reference>
<dbReference type="Proteomes" id="UP000306319">
    <property type="component" value="Unassembled WGS sequence"/>
</dbReference>
<gene>
    <name evidence="1" type="ORF">E5331_17160</name>
</gene>
<organism evidence="1 2">
    <name type="scientific">Lepagella muris</name>
    <dbReference type="NCBI Taxonomy" id="3032870"/>
    <lineage>
        <taxon>Bacteria</taxon>
        <taxon>Pseudomonadati</taxon>
        <taxon>Bacteroidota</taxon>
        <taxon>Bacteroidia</taxon>
        <taxon>Bacteroidales</taxon>
        <taxon>Muribaculaceae</taxon>
        <taxon>Lepagella</taxon>
    </lineage>
</organism>
<name>A0AC61RDG0_9BACT</name>
<comment type="caution">
    <text evidence="1">The sequence shown here is derived from an EMBL/GenBank/DDBJ whole genome shotgun (WGS) entry which is preliminary data.</text>
</comment>
<accession>A0AC61RDG0</accession>
<evidence type="ECO:0000313" key="1">
    <source>
        <dbReference type="EMBL" id="TGY76835.1"/>
    </source>
</evidence>